<protein>
    <submittedName>
        <fullName evidence="1">Pol polyprotein</fullName>
    </submittedName>
</protein>
<organism evidence="1 2">
    <name type="scientific">Trichonephila clavata</name>
    <name type="common">Joro spider</name>
    <name type="synonym">Nephila clavata</name>
    <dbReference type="NCBI Taxonomy" id="2740835"/>
    <lineage>
        <taxon>Eukaryota</taxon>
        <taxon>Metazoa</taxon>
        <taxon>Ecdysozoa</taxon>
        <taxon>Arthropoda</taxon>
        <taxon>Chelicerata</taxon>
        <taxon>Arachnida</taxon>
        <taxon>Araneae</taxon>
        <taxon>Araneomorphae</taxon>
        <taxon>Entelegynae</taxon>
        <taxon>Araneoidea</taxon>
        <taxon>Nephilidae</taxon>
        <taxon>Trichonephila</taxon>
    </lineage>
</organism>
<dbReference type="PANTHER" id="PTHR38681">
    <property type="entry name" value="RETROVIRUS-RELATED POL POLYPROTEIN FROM TRANSPOSON 412-LIKE PROTEIN-RELATED"/>
    <property type="match status" value="1"/>
</dbReference>
<keyword evidence="2" id="KW-1185">Reference proteome</keyword>
<evidence type="ECO:0000313" key="1">
    <source>
        <dbReference type="EMBL" id="GFR27579.1"/>
    </source>
</evidence>
<dbReference type="Proteomes" id="UP000887116">
    <property type="component" value="Unassembled WGS sequence"/>
</dbReference>
<accession>A0A8X6M182</accession>
<sequence length="205" mass="23186">MASIYMPNPIDYNEITEVRENDLELINLTNNPQAVLLGFRVAYKDLQSSSVELIYGPTISLSGEFFNSSPVDSSPIQLVGNLMLFRFHQTISSFKPLQKVSVCPTALKGCSHVFIRNDTMRKPLKAPYAGLLKVVHRTDKAFDVEIHGRMLTISFDRLEPAFLESESVQPSVVTKTVQSDMPCTPVIMKTKTRYGRTVRFPRDIW</sequence>
<dbReference type="EMBL" id="BMAO01028817">
    <property type="protein sequence ID" value="GFR27579.1"/>
    <property type="molecule type" value="Genomic_DNA"/>
</dbReference>
<gene>
    <name evidence="1" type="primary">RF55_22571</name>
    <name evidence="1" type="ORF">TNCT_254331</name>
</gene>
<dbReference type="AlphaFoldDB" id="A0A8X6M182"/>
<evidence type="ECO:0000313" key="2">
    <source>
        <dbReference type="Proteomes" id="UP000887116"/>
    </source>
</evidence>
<dbReference type="PANTHER" id="PTHR38681:SF1">
    <property type="entry name" value="RETROVIRUS-RELATED POL POLYPROTEIN FROM TRANSPOSON 412-LIKE PROTEIN"/>
    <property type="match status" value="1"/>
</dbReference>
<dbReference type="OrthoDB" id="6434010at2759"/>
<name>A0A8X6M182_TRICU</name>
<proteinExistence type="predicted"/>
<reference evidence="1" key="1">
    <citation type="submission" date="2020-07" db="EMBL/GenBank/DDBJ databases">
        <title>Multicomponent nature underlies the extraordinary mechanical properties of spider dragline silk.</title>
        <authorList>
            <person name="Kono N."/>
            <person name="Nakamura H."/>
            <person name="Mori M."/>
            <person name="Yoshida Y."/>
            <person name="Ohtoshi R."/>
            <person name="Malay A.D."/>
            <person name="Moran D.A.P."/>
            <person name="Tomita M."/>
            <person name="Numata K."/>
            <person name="Arakawa K."/>
        </authorList>
    </citation>
    <scope>NUCLEOTIDE SEQUENCE</scope>
</reference>
<comment type="caution">
    <text evidence="1">The sequence shown here is derived from an EMBL/GenBank/DDBJ whole genome shotgun (WGS) entry which is preliminary data.</text>
</comment>